<evidence type="ECO:0000313" key="2">
    <source>
        <dbReference type="EMBL" id="SHH47535.1"/>
    </source>
</evidence>
<protein>
    <recommendedName>
        <fullName evidence="1">Rubrerythrin rubredoxin-like domain-containing protein</fullName>
    </recommendedName>
</protein>
<dbReference type="EMBL" id="FQXS01000002">
    <property type="protein sequence ID" value="SHH47535.1"/>
    <property type="molecule type" value="Genomic_DNA"/>
</dbReference>
<gene>
    <name evidence="2" type="ORF">SAMN02745124_00678</name>
</gene>
<dbReference type="Pfam" id="PF21349">
    <property type="entry name" value="RUBY_RBDX"/>
    <property type="match status" value="1"/>
</dbReference>
<dbReference type="AlphaFoldDB" id="A0A1M5T9T9"/>
<proteinExistence type="predicted"/>
<dbReference type="Proteomes" id="UP000184139">
    <property type="component" value="Unassembled WGS sequence"/>
</dbReference>
<reference evidence="2 3" key="1">
    <citation type="submission" date="2016-11" db="EMBL/GenBank/DDBJ databases">
        <authorList>
            <person name="Jaros S."/>
            <person name="Januszkiewicz K."/>
            <person name="Wedrychowicz H."/>
        </authorList>
    </citation>
    <scope>NUCLEOTIDE SEQUENCE [LARGE SCALE GENOMIC DNA]</scope>
    <source>
        <strain evidence="2 3">DSM 9705</strain>
    </source>
</reference>
<keyword evidence="3" id="KW-1185">Reference proteome</keyword>
<dbReference type="SUPFAM" id="SSF57802">
    <property type="entry name" value="Rubredoxin-like"/>
    <property type="match status" value="1"/>
</dbReference>
<dbReference type="RefSeq" id="WP_073373404.1">
    <property type="nucleotide sequence ID" value="NZ_FQXS01000002.1"/>
</dbReference>
<organism evidence="2 3">
    <name type="scientific">Desulfofustis glycolicus DSM 9705</name>
    <dbReference type="NCBI Taxonomy" id="1121409"/>
    <lineage>
        <taxon>Bacteria</taxon>
        <taxon>Pseudomonadati</taxon>
        <taxon>Thermodesulfobacteriota</taxon>
        <taxon>Desulfobulbia</taxon>
        <taxon>Desulfobulbales</taxon>
        <taxon>Desulfocapsaceae</taxon>
        <taxon>Desulfofustis</taxon>
    </lineage>
</organism>
<sequence length="61" mass="6615">MAETTTPGKNDPYWKCGKCGRTVQSATPPEKCPSCKENCDFKDVTCYTPDCGGLGNVDPRL</sequence>
<dbReference type="OrthoDB" id="9805587at2"/>
<evidence type="ECO:0000259" key="1">
    <source>
        <dbReference type="Pfam" id="PF21349"/>
    </source>
</evidence>
<dbReference type="InterPro" id="IPR048574">
    <property type="entry name" value="RUBY_RBDX"/>
</dbReference>
<feature type="domain" description="Rubrerythrin rubredoxin-like" evidence="1">
    <location>
        <begin position="14"/>
        <end position="38"/>
    </location>
</feature>
<name>A0A1M5T9T9_9BACT</name>
<evidence type="ECO:0000313" key="3">
    <source>
        <dbReference type="Proteomes" id="UP000184139"/>
    </source>
</evidence>
<accession>A0A1M5T9T9</accession>
<dbReference type="Gene3D" id="2.20.28.10">
    <property type="match status" value="1"/>
</dbReference>